<dbReference type="Proteomes" id="UP000783686">
    <property type="component" value="Unassembled WGS sequence"/>
</dbReference>
<gene>
    <name evidence="1" type="ORF">BOKJ2_LOCUS10199</name>
</gene>
<accession>A0A811L5A6</accession>
<keyword evidence="2" id="KW-1185">Reference proteome</keyword>
<evidence type="ECO:0000313" key="2">
    <source>
        <dbReference type="Proteomes" id="UP000614601"/>
    </source>
</evidence>
<sequence>MITRSVKAFWQRHLRKVGLGIKSEELQEKVVGWSNQMLEELIVKQSQAHIAIFNSHEPKLAHKFLNSGFPKVSLIESNIKMASRQKVLTSEEPRINVFYASIQEDILSPAKSSPLSKQSLARMLLPAKHMNNKLSLIIGCLPLLTQQHTITTSLLNQLLIFSRRAAVEKSWTNRLLNEESNNDHLLDFYPPDTIYDVTRPGLITFLNPGQLTLLKCNQDQDLEFYSFRNKLYSFLYDKFFTVIPLTERQGFGSDCFYPEAIENTSITHEQKLKSIGYKITDFYPLFIMPKDIKAVLKELAETFSDYNSSLIAMELACWMDLVSKLAPTKDLKAQLVKLFPDLEVPGELEGPVQDHSPEVIYNNFPVGQKLFTSPEGMEIFKEFVAKMINVRQGNYVD</sequence>
<name>A0A811L5A6_9BILA</name>
<protein>
    <submittedName>
        <fullName evidence="1">Uncharacterized protein</fullName>
    </submittedName>
</protein>
<organism evidence="1 2">
    <name type="scientific">Bursaphelenchus okinawaensis</name>
    <dbReference type="NCBI Taxonomy" id="465554"/>
    <lineage>
        <taxon>Eukaryota</taxon>
        <taxon>Metazoa</taxon>
        <taxon>Ecdysozoa</taxon>
        <taxon>Nematoda</taxon>
        <taxon>Chromadorea</taxon>
        <taxon>Rhabditida</taxon>
        <taxon>Tylenchina</taxon>
        <taxon>Tylenchomorpha</taxon>
        <taxon>Aphelenchoidea</taxon>
        <taxon>Aphelenchoididae</taxon>
        <taxon>Bursaphelenchus</taxon>
    </lineage>
</organism>
<proteinExistence type="predicted"/>
<reference evidence="1" key="1">
    <citation type="submission" date="2020-09" db="EMBL/GenBank/DDBJ databases">
        <authorList>
            <person name="Kikuchi T."/>
        </authorList>
    </citation>
    <scope>NUCLEOTIDE SEQUENCE</scope>
    <source>
        <strain evidence="1">SH1</strain>
    </source>
</reference>
<comment type="caution">
    <text evidence="1">The sequence shown here is derived from an EMBL/GenBank/DDBJ whole genome shotgun (WGS) entry which is preliminary data.</text>
</comment>
<dbReference type="AlphaFoldDB" id="A0A811L5A6"/>
<evidence type="ECO:0000313" key="1">
    <source>
        <dbReference type="EMBL" id="CAD5223429.1"/>
    </source>
</evidence>
<dbReference type="EMBL" id="CAJFDH010000005">
    <property type="protein sequence ID" value="CAD5223429.1"/>
    <property type="molecule type" value="Genomic_DNA"/>
</dbReference>
<dbReference type="EMBL" id="CAJFCW020000005">
    <property type="protein sequence ID" value="CAG9117839.1"/>
    <property type="molecule type" value="Genomic_DNA"/>
</dbReference>
<dbReference type="Proteomes" id="UP000614601">
    <property type="component" value="Unassembled WGS sequence"/>
</dbReference>
<dbReference type="OrthoDB" id="5850916at2759"/>